<dbReference type="Gene3D" id="3.10.105.10">
    <property type="entry name" value="Dipeptide-binding Protein, Domain 3"/>
    <property type="match status" value="1"/>
</dbReference>
<sequence>MKTHLLKKQIIITLCALSTMFLGAIAAEAARPITFIDFSWDSVQVHNRIAGYIIVHGYGKNVDYMFAESLPGLMGIERGDADISMELWADNVHEWWEEAQKKGNVTSLGMNFPDAPQGWYVPRYMVEGDAERGIEATAPDLKSVYDLPKYWELFKDPEEPNKGRLYNGPAGWKVSSINTEKVIAYRLDKNYTAFDPGSQTSLATAIASAYERGKPVLAYYWEPTEVMGMYNMVKLEEPPYKKDIWETTRGCDFPSVKVLIIANTKFARENPEITEVFKKYTTTLEQNNKTLAYMKTRVVDAEQAAVWFLKNYSEEWKGWIEDESVIAKIEKALEKEVIKD</sequence>
<feature type="domain" description="ABC-type glycine betaine transport system substrate-binding" evidence="2">
    <location>
        <begin position="32"/>
        <end position="311"/>
    </location>
</feature>
<dbReference type="KEGG" id="aco:Amico_0034"/>
<dbReference type="eggNOG" id="COG2113">
    <property type="taxonomic scope" value="Bacteria"/>
</dbReference>
<protein>
    <submittedName>
        <fullName evidence="3">Substrate-binding region of ABC-type glycine betaine transport system</fullName>
    </submittedName>
</protein>
<reference evidence="3 4" key="1">
    <citation type="journal article" date="2010" name="Stand. Genomic Sci.">
        <title>Complete genome sequence of Aminobacterium colombiense type strain (ALA-1).</title>
        <authorList>
            <person name="Chertkov O."/>
            <person name="Sikorski J."/>
            <person name="Brambilla E."/>
            <person name="Lapidus A."/>
            <person name="Copeland A."/>
            <person name="Glavina Del Rio T."/>
            <person name="Nolan M."/>
            <person name="Lucas S."/>
            <person name="Tice H."/>
            <person name="Cheng J.F."/>
            <person name="Han C."/>
            <person name="Detter J.C."/>
            <person name="Bruce D."/>
            <person name="Tapia R."/>
            <person name="Goodwin L."/>
            <person name="Pitluck S."/>
            <person name="Liolios K."/>
            <person name="Ivanova N."/>
            <person name="Mavromatis K."/>
            <person name="Ovchinnikova G."/>
            <person name="Pati A."/>
            <person name="Chen A."/>
            <person name="Palaniappan K."/>
            <person name="Land M."/>
            <person name="Hauser L."/>
            <person name="Chang Y.J."/>
            <person name="Jeffries C.D."/>
            <person name="Spring S."/>
            <person name="Rohde M."/>
            <person name="Goker M."/>
            <person name="Bristow J."/>
            <person name="Eisen J.A."/>
            <person name="Markowitz V."/>
            <person name="Hugenholtz P."/>
            <person name="Kyrpides N.C."/>
            <person name="Klenk H.P."/>
        </authorList>
    </citation>
    <scope>NUCLEOTIDE SEQUENCE [LARGE SCALE GENOMIC DNA]</scope>
    <source>
        <strain evidence="4">DSM 12261 / ALA-1</strain>
    </source>
</reference>
<dbReference type="Proteomes" id="UP000002366">
    <property type="component" value="Chromosome"/>
</dbReference>
<keyword evidence="1" id="KW-0732">Signal</keyword>
<dbReference type="STRING" id="572547.Amico_0034"/>
<dbReference type="SUPFAM" id="SSF53850">
    <property type="entry name" value="Periplasmic binding protein-like II"/>
    <property type="match status" value="1"/>
</dbReference>
<feature type="signal peptide" evidence="1">
    <location>
        <begin position="1"/>
        <end position="26"/>
    </location>
</feature>
<dbReference type="GO" id="GO:0022857">
    <property type="term" value="F:transmembrane transporter activity"/>
    <property type="evidence" value="ECO:0007669"/>
    <property type="project" value="InterPro"/>
</dbReference>
<accession>D5ECA1</accession>
<feature type="chain" id="PRO_5003071027" evidence="1">
    <location>
        <begin position="27"/>
        <end position="340"/>
    </location>
</feature>
<gene>
    <name evidence="3" type="ordered locus">Amico_0034</name>
</gene>
<evidence type="ECO:0000259" key="2">
    <source>
        <dbReference type="Pfam" id="PF04069"/>
    </source>
</evidence>
<dbReference type="Gene3D" id="3.40.190.100">
    <property type="entry name" value="Glycine betaine-binding periplasmic protein, domain 2"/>
    <property type="match status" value="1"/>
</dbReference>
<organism evidence="3 4">
    <name type="scientific">Aminobacterium colombiense (strain DSM 12261 / ALA-1)</name>
    <dbReference type="NCBI Taxonomy" id="572547"/>
    <lineage>
        <taxon>Bacteria</taxon>
        <taxon>Thermotogati</taxon>
        <taxon>Synergistota</taxon>
        <taxon>Synergistia</taxon>
        <taxon>Synergistales</taxon>
        <taxon>Aminobacteriaceae</taxon>
        <taxon>Aminobacterium</taxon>
    </lineage>
</organism>
<dbReference type="AlphaFoldDB" id="D5ECA1"/>
<evidence type="ECO:0000313" key="4">
    <source>
        <dbReference type="Proteomes" id="UP000002366"/>
    </source>
</evidence>
<keyword evidence="4" id="KW-1185">Reference proteome</keyword>
<dbReference type="HOGENOM" id="CLU_072510_0_0_0"/>
<evidence type="ECO:0000256" key="1">
    <source>
        <dbReference type="SAM" id="SignalP"/>
    </source>
</evidence>
<dbReference type="InterPro" id="IPR007210">
    <property type="entry name" value="ABC_Gly_betaine_transp_sub-bd"/>
</dbReference>
<dbReference type="GO" id="GO:0043190">
    <property type="term" value="C:ATP-binding cassette (ABC) transporter complex"/>
    <property type="evidence" value="ECO:0007669"/>
    <property type="project" value="InterPro"/>
</dbReference>
<dbReference type="CDD" id="cd13641">
    <property type="entry name" value="PBP2_HisX_like"/>
    <property type="match status" value="1"/>
</dbReference>
<dbReference type="Pfam" id="PF04069">
    <property type="entry name" value="OpuAC"/>
    <property type="match status" value="1"/>
</dbReference>
<name>D5ECA1_AMICL</name>
<dbReference type="RefSeq" id="WP_013047449.1">
    <property type="nucleotide sequence ID" value="NC_014011.1"/>
</dbReference>
<proteinExistence type="predicted"/>
<dbReference type="OrthoDB" id="9801163at2"/>
<dbReference type="EMBL" id="CP001997">
    <property type="protein sequence ID" value="ADE56183.1"/>
    <property type="molecule type" value="Genomic_DNA"/>
</dbReference>
<evidence type="ECO:0000313" key="3">
    <source>
        <dbReference type="EMBL" id="ADE56183.1"/>
    </source>
</evidence>